<keyword evidence="3" id="KW-1185">Reference proteome</keyword>
<dbReference type="Proteomes" id="UP000000628">
    <property type="component" value="Chromosome"/>
</dbReference>
<dbReference type="KEGG" id="jde:Jden_2215"/>
<dbReference type="SUPFAM" id="SSF55729">
    <property type="entry name" value="Acyl-CoA N-acyltransferases (Nat)"/>
    <property type="match status" value="1"/>
</dbReference>
<organism evidence="2 3">
    <name type="scientific">Jonesia denitrificans (strain ATCC 14870 / DSM 20603 / BCRC 15368 / CIP 55.134 / JCM 11481 / NBRC 15587 / NCTC 10816 / Prevot 55134)</name>
    <name type="common">Listeria denitrificans</name>
    <dbReference type="NCBI Taxonomy" id="471856"/>
    <lineage>
        <taxon>Bacteria</taxon>
        <taxon>Bacillati</taxon>
        <taxon>Actinomycetota</taxon>
        <taxon>Actinomycetes</taxon>
        <taxon>Micrococcales</taxon>
        <taxon>Jonesiaceae</taxon>
        <taxon>Jonesia</taxon>
    </lineage>
</organism>
<dbReference type="CDD" id="cd04301">
    <property type="entry name" value="NAT_SF"/>
    <property type="match status" value="1"/>
</dbReference>
<evidence type="ECO:0000313" key="3">
    <source>
        <dbReference type="Proteomes" id="UP000000628"/>
    </source>
</evidence>
<reference evidence="2 3" key="1">
    <citation type="journal article" date="2009" name="Stand. Genomic Sci.">
        <title>Complete genome sequence of Jonesia denitrificans type strain (Prevot 55134).</title>
        <authorList>
            <person name="Pukall R."/>
            <person name="Gehrich-Schroter G."/>
            <person name="Lapidus A."/>
            <person name="Nolan M."/>
            <person name="Glavina Del Rio T."/>
            <person name="Lucas S."/>
            <person name="Chen F."/>
            <person name="Tice H."/>
            <person name="Pitluck S."/>
            <person name="Cheng J.F."/>
            <person name="Copeland A."/>
            <person name="Saunders E."/>
            <person name="Brettin T."/>
            <person name="Detter J.C."/>
            <person name="Bruce D."/>
            <person name="Goodwin L."/>
            <person name="Pati A."/>
            <person name="Ivanova N."/>
            <person name="Mavromatis K."/>
            <person name="Ovchinnikova G."/>
            <person name="Chen A."/>
            <person name="Palaniappan K."/>
            <person name="Land M."/>
            <person name="Hauser L."/>
            <person name="Chang Y.J."/>
            <person name="Jeffries C.D."/>
            <person name="Chain P."/>
            <person name="Goker M."/>
            <person name="Bristow J."/>
            <person name="Eisen J.A."/>
            <person name="Markowitz V."/>
            <person name="Hugenholtz P."/>
            <person name="Kyrpides N.C."/>
            <person name="Klenk H.P."/>
            <person name="Han C."/>
        </authorList>
    </citation>
    <scope>NUCLEOTIDE SEQUENCE [LARGE SCALE GENOMIC DNA]</scope>
    <source>
        <strain evidence="3">ATCC 14870 / DSM 20603 / BCRC 15368 / CIP 55.134 / JCM 11481 / NBRC 15587 / NCTC 10816 / Prevot 55134</strain>
    </source>
</reference>
<dbReference type="PROSITE" id="PS51186">
    <property type="entry name" value="GNAT"/>
    <property type="match status" value="1"/>
</dbReference>
<dbReference type="RefSeq" id="WP_015772480.1">
    <property type="nucleotide sequence ID" value="NC_013174.1"/>
</dbReference>
<dbReference type="eggNOG" id="COG0456">
    <property type="taxonomic scope" value="Bacteria"/>
</dbReference>
<dbReference type="HOGENOM" id="CLU_013985_11_8_11"/>
<dbReference type="InterPro" id="IPR016181">
    <property type="entry name" value="Acyl_CoA_acyltransferase"/>
</dbReference>
<dbReference type="InterPro" id="IPR000182">
    <property type="entry name" value="GNAT_dom"/>
</dbReference>
<dbReference type="GO" id="GO:0016747">
    <property type="term" value="F:acyltransferase activity, transferring groups other than amino-acyl groups"/>
    <property type="evidence" value="ECO:0007669"/>
    <property type="project" value="InterPro"/>
</dbReference>
<dbReference type="Pfam" id="PF13508">
    <property type="entry name" value="Acetyltransf_7"/>
    <property type="match status" value="1"/>
</dbReference>
<evidence type="ECO:0000259" key="1">
    <source>
        <dbReference type="PROSITE" id="PS51186"/>
    </source>
</evidence>
<gene>
    <name evidence="2" type="ordered locus">Jden_2215</name>
</gene>
<dbReference type="AlphaFoldDB" id="C7R1L7"/>
<evidence type="ECO:0000313" key="2">
    <source>
        <dbReference type="EMBL" id="ACV09852.1"/>
    </source>
</evidence>
<keyword evidence="2" id="KW-0808">Transferase</keyword>
<sequence>MTELLQDTVRPHASAATMRLTQWMAPAAVALRQEAADELCRRYNVPAVDPDPEPDVAVAMIVLSALVEGQRVDVGAASIIDVTGKYAQFEGPVVEVKRVFVRESFRGNGYSKMLLEEIERQARAYAQRPDKRGLRLVLETGTEQPEAIALYEKLGYERMSGYGERSDQSVFFEVPLT</sequence>
<name>C7R1L7_JONDD</name>
<feature type="domain" description="N-acetyltransferase" evidence="1">
    <location>
        <begin position="7"/>
        <end position="177"/>
    </location>
</feature>
<proteinExistence type="predicted"/>
<dbReference type="Gene3D" id="3.40.630.30">
    <property type="match status" value="1"/>
</dbReference>
<accession>C7R1L7</accession>
<dbReference type="EMBL" id="CP001706">
    <property type="protein sequence ID" value="ACV09852.1"/>
    <property type="molecule type" value="Genomic_DNA"/>
</dbReference>
<protein>
    <submittedName>
        <fullName evidence="2">GCN5-related N-acetyltransferase</fullName>
    </submittedName>
</protein>